<feature type="transmembrane region" description="Helical" evidence="2">
    <location>
        <begin position="232"/>
        <end position="253"/>
    </location>
</feature>
<feature type="compositionally biased region" description="Basic and acidic residues" evidence="1">
    <location>
        <begin position="477"/>
        <end position="486"/>
    </location>
</feature>
<reference evidence="4" key="1">
    <citation type="submission" date="2016-03" db="EMBL/GenBank/DDBJ databases">
        <authorList>
            <person name="Ploux O."/>
        </authorList>
    </citation>
    <scope>NUCLEOTIDE SEQUENCE [LARGE SCALE GENOMIC DNA]</scope>
    <source>
        <strain evidence="4">UK7</strain>
    </source>
</reference>
<dbReference type="AlphaFoldDB" id="A0A1E1K635"/>
<name>A0A1E1K635_9HELO</name>
<keyword evidence="2" id="KW-0472">Membrane</keyword>
<evidence type="ECO:0000256" key="1">
    <source>
        <dbReference type="SAM" id="MobiDB-lite"/>
    </source>
</evidence>
<comment type="caution">
    <text evidence="3">The sequence shown here is derived from an EMBL/GenBank/DDBJ whole genome shotgun (WGS) entry which is preliminary data.</text>
</comment>
<keyword evidence="2" id="KW-1133">Transmembrane helix</keyword>
<keyword evidence="2" id="KW-0812">Transmembrane</keyword>
<accession>A0A1E1K635</accession>
<feature type="transmembrane region" description="Helical" evidence="2">
    <location>
        <begin position="273"/>
        <end position="295"/>
    </location>
</feature>
<feature type="region of interest" description="Disordered" evidence="1">
    <location>
        <begin position="428"/>
        <end position="508"/>
    </location>
</feature>
<feature type="compositionally biased region" description="Basic and acidic residues" evidence="1">
    <location>
        <begin position="447"/>
        <end position="464"/>
    </location>
</feature>
<dbReference type="Proteomes" id="UP000178129">
    <property type="component" value="Unassembled WGS sequence"/>
</dbReference>
<organism evidence="3 4">
    <name type="scientific">Rhynchosporium graminicola</name>
    <dbReference type="NCBI Taxonomy" id="2792576"/>
    <lineage>
        <taxon>Eukaryota</taxon>
        <taxon>Fungi</taxon>
        <taxon>Dikarya</taxon>
        <taxon>Ascomycota</taxon>
        <taxon>Pezizomycotina</taxon>
        <taxon>Leotiomycetes</taxon>
        <taxon>Helotiales</taxon>
        <taxon>Ploettnerulaceae</taxon>
        <taxon>Rhynchosporium</taxon>
    </lineage>
</organism>
<dbReference type="InParanoid" id="A0A1E1K635"/>
<protein>
    <submittedName>
        <fullName evidence="3">Uncharacterized protein</fullName>
    </submittedName>
</protein>
<evidence type="ECO:0000256" key="2">
    <source>
        <dbReference type="SAM" id="Phobius"/>
    </source>
</evidence>
<proteinExistence type="predicted"/>
<evidence type="ECO:0000313" key="3">
    <source>
        <dbReference type="EMBL" id="CZS93558.1"/>
    </source>
</evidence>
<evidence type="ECO:0000313" key="4">
    <source>
        <dbReference type="Proteomes" id="UP000178129"/>
    </source>
</evidence>
<feature type="transmembrane region" description="Helical" evidence="2">
    <location>
        <begin position="207"/>
        <end position="225"/>
    </location>
</feature>
<dbReference type="EMBL" id="FJUW01000007">
    <property type="protein sequence ID" value="CZS93558.1"/>
    <property type="molecule type" value="Genomic_DNA"/>
</dbReference>
<keyword evidence="4" id="KW-1185">Reference proteome</keyword>
<feature type="transmembrane region" description="Helical" evidence="2">
    <location>
        <begin position="12"/>
        <end position="32"/>
    </location>
</feature>
<sequence>MAPVPLDSSISYIPAAVAGAHLSAIVYLSLVAGRTMYRSYLALPPSSATRHREHLRRGHVHSLPESLIGDKGAFRAGEHPGRFHFVRWLYDTPLYRDFLEIVAEKARHFWWSQQINLGLISWSTYLALEGQRCNISNLWAFLALAQMVNLSYAQNLFFVAVLLTPVSLPGNVRDLTRGSVPVTLSRYSHSLDRMIPKKQVGFVPKPAIYMTLLVTSFATVFLIPYSANTTAFLNVSSLTKILPFFLLFLPYVIPVGWGNISTNPHDSHSTYITLFRIISTFSTALHLKSTALALFNNLPESTYYRHSLLHPFKEEHLTVIGRGSVAFGRIFGAMGEHPAVGFVASDLILTGLSLGYWGAIRDLDATDMLRSSIPFMSRTKTGPSKDLLGSIAGTIKTEAKALIAEYVQSITQPRQAFRAPNSAAYQVTNCRTENSADKPRRGPGRPKRSEANKDTTMQVKERGSVARQRHGPISGDEQIRTRSEKERDEDDDYAPSVDERLEEGDEDAEEDFEIAAFVWGLLSVAGLGTGSSAVYGAETISR</sequence>
<gene>
    <name evidence="3" type="ORF">RCO7_09534</name>
</gene>